<dbReference type="Gramene" id="TVU50171">
    <property type="protein sequence ID" value="TVU50171"/>
    <property type="gene ID" value="EJB05_01531"/>
</dbReference>
<accession>A0A5J9WPY7</accession>
<dbReference type="EC" id="2.4.1.-" evidence="5"/>
<dbReference type="PROSITE" id="PS00375">
    <property type="entry name" value="UDPGT"/>
    <property type="match status" value="1"/>
</dbReference>
<dbReference type="EMBL" id="RWGY01000002">
    <property type="protein sequence ID" value="TVU50171.1"/>
    <property type="molecule type" value="Genomic_DNA"/>
</dbReference>
<name>A0A5J9WPY7_9POAL</name>
<dbReference type="GO" id="GO:0080044">
    <property type="term" value="F:quercetin 7-O-glucosyltransferase activity"/>
    <property type="evidence" value="ECO:0007669"/>
    <property type="project" value="TreeGrafter"/>
</dbReference>
<gene>
    <name evidence="6" type="ORF">EJB05_01531</name>
</gene>
<comment type="similarity">
    <text evidence="1 4">Belongs to the UDP-glycosyltransferase family.</text>
</comment>
<dbReference type="FunFam" id="3.40.50.2000:FF:000065">
    <property type="entry name" value="Glycosyltransferase"/>
    <property type="match status" value="1"/>
</dbReference>
<feature type="non-terminal residue" evidence="6">
    <location>
        <position position="1"/>
    </location>
</feature>
<evidence type="ECO:0000256" key="3">
    <source>
        <dbReference type="ARBA" id="ARBA00022679"/>
    </source>
</evidence>
<dbReference type="CDD" id="cd03784">
    <property type="entry name" value="GT1_Gtf-like"/>
    <property type="match status" value="1"/>
</dbReference>
<evidence type="ECO:0000313" key="6">
    <source>
        <dbReference type="EMBL" id="TVU50171.1"/>
    </source>
</evidence>
<evidence type="ECO:0000313" key="7">
    <source>
        <dbReference type="Proteomes" id="UP000324897"/>
    </source>
</evidence>
<dbReference type="FunFam" id="3.40.50.2000:FF:000056">
    <property type="entry name" value="Glycosyltransferase"/>
    <property type="match status" value="1"/>
</dbReference>
<keyword evidence="7" id="KW-1185">Reference proteome</keyword>
<evidence type="ECO:0000256" key="2">
    <source>
        <dbReference type="ARBA" id="ARBA00022676"/>
    </source>
</evidence>
<protein>
    <recommendedName>
        <fullName evidence="5">Glycosyltransferase</fullName>
        <ecNumber evidence="5">2.4.1.-</ecNumber>
    </recommendedName>
</protein>
<dbReference type="InterPro" id="IPR002213">
    <property type="entry name" value="UDP_glucos_trans"/>
</dbReference>
<evidence type="ECO:0000256" key="1">
    <source>
        <dbReference type="ARBA" id="ARBA00009995"/>
    </source>
</evidence>
<dbReference type="PANTHER" id="PTHR11926">
    <property type="entry name" value="GLUCOSYL/GLUCURONOSYL TRANSFERASES"/>
    <property type="match status" value="1"/>
</dbReference>
<dbReference type="InterPro" id="IPR035595">
    <property type="entry name" value="UDP_glycos_trans_CS"/>
</dbReference>
<proteinExistence type="inferred from homology"/>
<keyword evidence="2 4" id="KW-0328">Glycosyltransferase</keyword>
<comment type="caution">
    <text evidence="6">The sequence shown here is derived from an EMBL/GenBank/DDBJ whole genome shotgun (WGS) entry which is preliminary data.</text>
</comment>
<dbReference type="SUPFAM" id="SSF53756">
    <property type="entry name" value="UDP-Glycosyltransferase/glycogen phosphorylase"/>
    <property type="match status" value="1"/>
</dbReference>
<dbReference type="Gene3D" id="3.40.50.2000">
    <property type="entry name" value="Glycogen Phosphorylase B"/>
    <property type="match status" value="2"/>
</dbReference>
<organism evidence="6 7">
    <name type="scientific">Eragrostis curvula</name>
    <name type="common">weeping love grass</name>
    <dbReference type="NCBI Taxonomy" id="38414"/>
    <lineage>
        <taxon>Eukaryota</taxon>
        <taxon>Viridiplantae</taxon>
        <taxon>Streptophyta</taxon>
        <taxon>Embryophyta</taxon>
        <taxon>Tracheophyta</taxon>
        <taxon>Spermatophyta</taxon>
        <taxon>Magnoliopsida</taxon>
        <taxon>Liliopsida</taxon>
        <taxon>Poales</taxon>
        <taxon>Poaceae</taxon>
        <taxon>PACMAD clade</taxon>
        <taxon>Chloridoideae</taxon>
        <taxon>Eragrostideae</taxon>
        <taxon>Eragrostidinae</taxon>
        <taxon>Eragrostis</taxon>
    </lineage>
</organism>
<evidence type="ECO:0000256" key="5">
    <source>
        <dbReference type="RuleBase" id="RU362057"/>
    </source>
</evidence>
<dbReference type="Proteomes" id="UP000324897">
    <property type="component" value="Chromosome 6"/>
</dbReference>
<keyword evidence="3 4" id="KW-0808">Transferase</keyword>
<evidence type="ECO:0000256" key="4">
    <source>
        <dbReference type="RuleBase" id="RU003718"/>
    </source>
</evidence>
<dbReference type="PANTHER" id="PTHR11926:SF1498">
    <property type="entry name" value="GLYCOSYLTRANSFERASE"/>
    <property type="match status" value="1"/>
</dbReference>
<reference evidence="6 7" key="1">
    <citation type="journal article" date="2019" name="Sci. Rep.">
        <title>A high-quality genome of Eragrostis curvula grass provides insights into Poaceae evolution and supports new strategies to enhance forage quality.</title>
        <authorList>
            <person name="Carballo J."/>
            <person name="Santos B.A.C.M."/>
            <person name="Zappacosta D."/>
            <person name="Garbus I."/>
            <person name="Selva J.P."/>
            <person name="Gallo C.A."/>
            <person name="Diaz A."/>
            <person name="Albertini E."/>
            <person name="Caccamo M."/>
            <person name="Echenique V."/>
        </authorList>
    </citation>
    <scope>NUCLEOTIDE SEQUENCE [LARGE SCALE GENOMIC DNA]</scope>
    <source>
        <strain evidence="7">cv. Victoria</strain>
        <tissue evidence="6">Leaf</tissue>
    </source>
</reference>
<dbReference type="Pfam" id="PF00201">
    <property type="entry name" value="UDPGT"/>
    <property type="match status" value="1"/>
</dbReference>
<dbReference type="AlphaFoldDB" id="A0A5J9WPY7"/>
<dbReference type="OrthoDB" id="5835829at2759"/>
<dbReference type="GO" id="GO:0080043">
    <property type="term" value="F:quercetin 3-O-glucosyltransferase activity"/>
    <property type="evidence" value="ECO:0007669"/>
    <property type="project" value="TreeGrafter"/>
</dbReference>
<sequence>MARSPHLVFFPFPAQGHVTPAFQLATLLHHRHGFDVTFVHTEHNRRRLLRARGPGALAGAPGFRFVFVPDGLPPSDKDAAQDMAALHSSLQSTAPHQLRNLLQVPSDHALVISDMDHVLCAAAEMGLPCVTFWSTSASSFMAFQQCQQLVAKGLVPLTDAEQLSNGYLDNTVVDWVPGLPKAMRLRDFPSFIRTTDPDDAALALTLRTMECYRTVPSAIIFHTLEELEGPVLSAMSSLLPPVYAVGPLPPLLLREEEEEQEEDNTLLLLPGSSNLSMEDRACLDWLDGQPPRSVVFVSFGSLVTPTQERLEEISWGLANSGYNFLWVIRKDQHALPAAFLAATAGRGRVTSWCPQEAVLRHDAVGAFLTHCGWNSMLESICAGVPMLCWPIVGDQQTNARVACAEWHVGVEISEGAMRDEVEAAVRRVMAEEEPRRSAMEWKEKLSRATGPGGSSWAGLERVVNEVLKPLLLSHKH</sequence>